<sequence length="521" mass="56968">MKKFLTAVLAAVLTLTAGFSVFAASSDSFAIEYDSTTDMHYIPASVAQQANAGDRFLIYCMNNKLHWPHTTPSISSVPDYTEGYLTASDFKSTDEYNTFISRLMTILYAGYPYNGFGLYQIVANPTSIGEAEFNQMLAVPSVLRTDFADVLGDTQFTYSDYTNHNTENLNKLSAFLTAVGDYYPSSTNTTHLKTPSGLTYQDITALPFYKAALCIYYANGQTPLEAYAQAYANSYYVTEKQAYQATQRAVWRLMNEYGIPDNNLTASSQAYTDYPLAGILYQASDANSKILRTEPSSEKISISGDATLNYDENTKQWVSGDLMVSEPTNYNGSYQLSVEGDGVSIQTANGGTTVKAGETFKLVSDKQVSGRVTATAADKVWLKSMQMYSPVGREDFQHMVGAVMGKKTISTAKAFNSTPKKEESTTTDPKDPEGSKTEDPSKPTTEDPKHTTTEDSNKSTTKTQSKLTTQASPVQKKIEGKSITAVLTGDDTNWTQYADWMALAALVGAAAIIIRKKTSAK</sequence>
<gene>
    <name evidence="3" type="ORF">FYJ52_02365</name>
</gene>
<organism evidence="3 4">
    <name type="scientific">Pseudoramibacter porci</name>
    <dbReference type="NCBI Taxonomy" id="2606631"/>
    <lineage>
        <taxon>Bacteria</taxon>
        <taxon>Bacillati</taxon>
        <taxon>Bacillota</taxon>
        <taxon>Clostridia</taxon>
        <taxon>Eubacteriales</taxon>
        <taxon>Eubacteriaceae</taxon>
        <taxon>Pseudoramibacter</taxon>
    </lineage>
</organism>
<dbReference type="EMBL" id="VUMO01000002">
    <property type="protein sequence ID" value="MSS19256.1"/>
    <property type="molecule type" value="Genomic_DNA"/>
</dbReference>
<evidence type="ECO:0000313" key="4">
    <source>
        <dbReference type="Proteomes" id="UP000461754"/>
    </source>
</evidence>
<protein>
    <recommendedName>
        <fullName evidence="5">Thioester domain-containing protein</fullName>
    </recommendedName>
</protein>
<accession>A0A7X2TA94</accession>
<feature type="signal peptide" evidence="2">
    <location>
        <begin position="1"/>
        <end position="23"/>
    </location>
</feature>
<evidence type="ECO:0000313" key="3">
    <source>
        <dbReference type="EMBL" id="MSS19256.1"/>
    </source>
</evidence>
<dbReference type="Proteomes" id="UP000461754">
    <property type="component" value="Unassembled WGS sequence"/>
</dbReference>
<feature type="chain" id="PRO_5030981853" description="Thioester domain-containing protein" evidence="2">
    <location>
        <begin position="24"/>
        <end position="521"/>
    </location>
</feature>
<keyword evidence="4" id="KW-1185">Reference proteome</keyword>
<evidence type="ECO:0008006" key="5">
    <source>
        <dbReference type="Google" id="ProtNLM"/>
    </source>
</evidence>
<evidence type="ECO:0000256" key="2">
    <source>
        <dbReference type="SAM" id="SignalP"/>
    </source>
</evidence>
<reference evidence="3 4" key="1">
    <citation type="submission" date="2019-08" db="EMBL/GenBank/DDBJ databases">
        <title>In-depth cultivation of the pig gut microbiome towards novel bacterial diversity and tailored functional studies.</title>
        <authorList>
            <person name="Wylensek D."/>
            <person name="Hitch T.C.A."/>
            <person name="Clavel T."/>
        </authorList>
    </citation>
    <scope>NUCLEOTIDE SEQUENCE [LARGE SCALE GENOMIC DNA]</scope>
    <source>
        <strain evidence="3 4">RF-744-FAT-4</strain>
    </source>
</reference>
<keyword evidence="2" id="KW-0732">Signal</keyword>
<feature type="region of interest" description="Disordered" evidence="1">
    <location>
        <begin position="411"/>
        <end position="475"/>
    </location>
</feature>
<dbReference type="RefSeq" id="WP_154575657.1">
    <property type="nucleotide sequence ID" value="NZ_VUMO01000002.1"/>
</dbReference>
<proteinExistence type="predicted"/>
<evidence type="ECO:0000256" key="1">
    <source>
        <dbReference type="SAM" id="MobiDB-lite"/>
    </source>
</evidence>
<name>A0A7X2TA94_9FIRM</name>
<dbReference type="AlphaFoldDB" id="A0A7X2TA94"/>
<feature type="compositionally biased region" description="Low complexity" evidence="1">
    <location>
        <begin position="458"/>
        <end position="470"/>
    </location>
</feature>
<feature type="compositionally biased region" description="Basic and acidic residues" evidence="1">
    <location>
        <begin position="419"/>
        <end position="457"/>
    </location>
</feature>
<comment type="caution">
    <text evidence="3">The sequence shown here is derived from an EMBL/GenBank/DDBJ whole genome shotgun (WGS) entry which is preliminary data.</text>
</comment>